<protein>
    <submittedName>
        <fullName evidence="1">Uncharacterized protein</fullName>
    </submittedName>
</protein>
<name>A0ACB6QHF4_9PLEO</name>
<sequence>MAGQPVIWKKRILIPFWIIRIVLMLFIIVVYGLALKVLADDPDKSAPAIGIVVVFMLLIIAVLLMDILAILLFMRDALNPKTFLIMNVVQTTFWAAVLLLDVVAIARGASAVGIGFTVFVLFTFVALLIYASIGYHRQRKMAQRGNYAPAHNPAAPAPAAAPAYNAPPYGNAPPYQQNTAYYSQTGHPVELHSHTQPQGAASDYYAHPVKPAQMV</sequence>
<evidence type="ECO:0000313" key="1">
    <source>
        <dbReference type="EMBL" id="KAF2465576.1"/>
    </source>
</evidence>
<reference evidence="1" key="1">
    <citation type="journal article" date="2020" name="Stud. Mycol.">
        <title>101 Dothideomycetes genomes: a test case for predicting lifestyles and emergence of pathogens.</title>
        <authorList>
            <person name="Haridas S."/>
            <person name="Albert R."/>
            <person name="Binder M."/>
            <person name="Bloem J."/>
            <person name="Labutti K."/>
            <person name="Salamov A."/>
            <person name="Andreopoulos B."/>
            <person name="Baker S."/>
            <person name="Barry K."/>
            <person name="Bills G."/>
            <person name="Bluhm B."/>
            <person name="Cannon C."/>
            <person name="Castanera R."/>
            <person name="Culley D."/>
            <person name="Daum C."/>
            <person name="Ezra D."/>
            <person name="Gonzalez J."/>
            <person name="Henrissat B."/>
            <person name="Kuo A."/>
            <person name="Liang C."/>
            <person name="Lipzen A."/>
            <person name="Lutzoni F."/>
            <person name="Magnuson J."/>
            <person name="Mondo S."/>
            <person name="Nolan M."/>
            <person name="Ohm R."/>
            <person name="Pangilinan J."/>
            <person name="Park H.-J."/>
            <person name="Ramirez L."/>
            <person name="Alfaro M."/>
            <person name="Sun H."/>
            <person name="Tritt A."/>
            <person name="Yoshinaga Y."/>
            <person name="Zwiers L.-H."/>
            <person name="Turgeon B."/>
            <person name="Goodwin S."/>
            <person name="Spatafora J."/>
            <person name="Crous P."/>
            <person name="Grigoriev I."/>
        </authorList>
    </citation>
    <scope>NUCLEOTIDE SEQUENCE</scope>
    <source>
        <strain evidence="1">ATCC 200398</strain>
    </source>
</reference>
<evidence type="ECO:0000313" key="2">
    <source>
        <dbReference type="Proteomes" id="UP000799755"/>
    </source>
</evidence>
<dbReference type="Proteomes" id="UP000799755">
    <property type="component" value="Unassembled WGS sequence"/>
</dbReference>
<dbReference type="EMBL" id="MU003529">
    <property type="protein sequence ID" value="KAF2465576.1"/>
    <property type="molecule type" value="Genomic_DNA"/>
</dbReference>
<organism evidence="1 2">
    <name type="scientific">Lindgomyces ingoldianus</name>
    <dbReference type="NCBI Taxonomy" id="673940"/>
    <lineage>
        <taxon>Eukaryota</taxon>
        <taxon>Fungi</taxon>
        <taxon>Dikarya</taxon>
        <taxon>Ascomycota</taxon>
        <taxon>Pezizomycotina</taxon>
        <taxon>Dothideomycetes</taxon>
        <taxon>Pleosporomycetidae</taxon>
        <taxon>Pleosporales</taxon>
        <taxon>Lindgomycetaceae</taxon>
        <taxon>Lindgomyces</taxon>
    </lineage>
</organism>
<accession>A0ACB6QHF4</accession>
<comment type="caution">
    <text evidence="1">The sequence shown here is derived from an EMBL/GenBank/DDBJ whole genome shotgun (WGS) entry which is preliminary data.</text>
</comment>
<keyword evidence="2" id="KW-1185">Reference proteome</keyword>
<proteinExistence type="predicted"/>
<gene>
    <name evidence="1" type="ORF">BDR25DRAFT_270225</name>
</gene>